<dbReference type="AlphaFoldDB" id="A0A317EHD0"/>
<dbReference type="Proteomes" id="UP000245461">
    <property type="component" value="Unassembled WGS sequence"/>
</dbReference>
<comment type="catalytic activity">
    <reaction evidence="4 5">
        <text>L-glutaminyl-[peptide chain release factor] + S-adenosyl-L-methionine = N(5)-methyl-L-glutaminyl-[peptide chain release factor] + S-adenosyl-L-homocysteine + H(+)</text>
        <dbReference type="Rhea" id="RHEA:42896"/>
        <dbReference type="Rhea" id="RHEA-COMP:10271"/>
        <dbReference type="Rhea" id="RHEA-COMP:10272"/>
        <dbReference type="ChEBI" id="CHEBI:15378"/>
        <dbReference type="ChEBI" id="CHEBI:30011"/>
        <dbReference type="ChEBI" id="CHEBI:57856"/>
        <dbReference type="ChEBI" id="CHEBI:59789"/>
        <dbReference type="ChEBI" id="CHEBI:61891"/>
        <dbReference type="EC" id="2.1.1.297"/>
    </reaction>
</comment>
<feature type="binding site" evidence="5">
    <location>
        <position position="146"/>
    </location>
    <ligand>
        <name>S-adenosyl-L-methionine</name>
        <dbReference type="ChEBI" id="CHEBI:59789"/>
    </ligand>
</feature>
<evidence type="ECO:0000256" key="2">
    <source>
        <dbReference type="ARBA" id="ARBA00022679"/>
    </source>
</evidence>
<evidence type="ECO:0000256" key="3">
    <source>
        <dbReference type="ARBA" id="ARBA00022691"/>
    </source>
</evidence>
<gene>
    <name evidence="5 8" type="primary">prmC</name>
    <name evidence="8" type="ORF">DKG74_08360</name>
</gene>
<dbReference type="EC" id="2.1.1.297" evidence="5"/>
<evidence type="ECO:0000256" key="5">
    <source>
        <dbReference type="HAMAP-Rule" id="MF_02126"/>
    </source>
</evidence>
<proteinExistence type="inferred from homology"/>
<dbReference type="GO" id="GO:0003676">
    <property type="term" value="F:nucleic acid binding"/>
    <property type="evidence" value="ECO:0007669"/>
    <property type="project" value="InterPro"/>
</dbReference>
<evidence type="ECO:0000313" key="9">
    <source>
        <dbReference type="Proteomes" id="UP000245461"/>
    </source>
</evidence>
<feature type="binding site" evidence="5">
    <location>
        <position position="175"/>
    </location>
    <ligand>
        <name>S-adenosyl-L-methionine</name>
        <dbReference type="ChEBI" id="CHEBI:59789"/>
    </ligand>
</feature>
<dbReference type="InterPro" id="IPR040758">
    <property type="entry name" value="PrmC_N"/>
</dbReference>
<dbReference type="GO" id="GO:0102559">
    <property type="term" value="F:peptide chain release factor N(5)-glutamine methyltransferase activity"/>
    <property type="evidence" value="ECO:0007669"/>
    <property type="project" value="UniProtKB-EC"/>
</dbReference>
<reference evidence="8 9" key="1">
    <citation type="submission" date="2018-05" db="EMBL/GenBank/DDBJ databases">
        <title>Zavarzinia sp. HR-AS.</title>
        <authorList>
            <person name="Lee Y."/>
            <person name="Jeon C.O."/>
        </authorList>
    </citation>
    <scope>NUCLEOTIDE SEQUENCE [LARGE SCALE GENOMIC DNA]</scope>
    <source>
        <strain evidence="8 9">HR-AS</strain>
    </source>
</reference>
<feature type="binding site" evidence="5">
    <location>
        <begin position="123"/>
        <end position="127"/>
    </location>
    <ligand>
        <name>S-adenosyl-L-methionine</name>
        <dbReference type="ChEBI" id="CHEBI:59789"/>
    </ligand>
</feature>
<keyword evidence="2 5" id="KW-0808">Transferase</keyword>
<dbReference type="PROSITE" id="PS00092">
    <property type="entry name" value="N6_MTASE"/>
    <property type="match status" value="1"/>
</dbReference>
<dbReference type="InterPro" id="IPR004556">
    <property type="entry name" value="HemK-like"/>
</dbReference>
<evidence type="ECO:0000313" key="8">
    <source>
        <dbReference type="EMBL" id="PWR24833.1"/>
    </source>
</evidence>
<feature type="binding site" evidence="5">
    <location>
        <begin position="189"/>
        <end position="192"/>
    </location>
    <ligand>
        <name>substrate</name>
    </ligand>
</feature>
<keyword evidence="9" id="KW-1185">Reference proteome</keyword>
<dbReference type="Gene3D" id="3.40.50.150">
    <property type="entry name" value="Vaccinia Virus protein VP39"/>
    <property type="match status" value="1"/>
</dbReference>
<evidence type="ECO:0000256" key="1">
    <source>
        <dbReference type="ARBA" id="ARBA00022603"/>
    </source>
</evidence>
<dbReference type="NCBIfam" id="TIGR00536">
    <property type="entry name" value="hemK_fam"/>
    <property type="match status" value="1"/>
</dbReference>
<dbReference type="EMBL" id="QGLE01000003">
    <property type="protein sequence ID" value="PWR24833.1"/>
    <property type="molecule type" value="Genomic_DNA"/>
</dbReference>
<comment type="caution">
    <text evidence="8">The sequence shown here is derived from an EMBL/GenBank/DDBJ whole genome shotgun (WGS) entry which is preliminary data.</text>
</comment>
<dbReference type="InterPro" id="IPR002052">
    <property type="entry name" value="DNA_methylase_N6_adenine_CS"/>
</dbReference>
<keyword evidence="1 5" id="KW-0489">Methyltransferase</keyword>
<comment type="similarity">
    <text evidence="5">Belongs to the protein N5-glutamine methyltransferase family. PrmC subfamily.</text>
</comment>
<evidence type="ECO:0000259" key="6">
    <source>
        <dbReference type="Pfam" id="PF05175"/>
    </source>
</evidence>
<dbReference type="InterPro" id="IPR050320">
    <property type="entry name" value="N5-glutamine_MTase"/>
</dbReference>
<sequence length="284" mass="29392">MPTIKSLVQDAVLRLRLSGVEGPRRDAELIVGHVLGLERASVIARGDDPVEPAAAARIEALAAERAGRRPMAQILGRREFWSLNFKVTEATLDPRPDTETLVEAVLAVIGLRRWQALRILDLGTGTGCILAALLTECPAAKGVGVDRSAAAAAVARENMSALELGGRATIVEGDWCADLSGPFDVIVSNPPYIPEADMARLAPEVRLFEPRAALTPGGDGLGAYRLIIGQVGAVAAPGAIVGFEVGIGQSEAVAALMVAAGLGPVTIRPDLAGIGRAVLGRAPG</sequence>
<dbReference type="InterPro" id="IPR029063">
    <property type="entry name" value="SAM-dependent_MTases_sf"/>
</dbReference>
<dbReference type="PANTHER" id="PTHR18895">
    <property type="entry name" value="HEMK METHYLTRANSFERASE"/>
    <property type="match status" value="1"/>
</dbReference>
<name>A0A317EHD0_9PROT</name>
<dbReference type="InterPro" id="IPR007848">
    <property type="entry name" value="Small_mtfrase_dom"/>
</dbReference>
<evidence type="ECO:0000259" key="7">
    <source>
        <dbReference type="Pfam" id="PF17827"/>
    </source>
</evidence>
<dbReference type="NCBIfam" id="TIGR03534">
    <property type="entry name" value="RF_mod_PrmC"/>
    <property type="match status" value="1"/>
</dbReference>
<dbReference type="Pfam" id="PF17827">
    <property type="entry name" value="PrmC_N"/>
    <property type="match status" value="1"/>
</dbReference>
<dbReference type="OrthoDB" id="9800643at2"/>
<dbReference type="CDD" id="cd02440">
    <property type="entry name" value="AdoMet_MTases"/>
    <property type="match status" value="1"/>
</dbReference>
<protein>
    <recommendedName>
        <fullName evidence="5">Release factor glutamine methyltransferase</fullName>
        <shortName evidence="5">RF MTase</shortName>
        <ecNumber evidence="5">2.1.1.297</ecNumber>
    </recommendedName>
    <alternativeName>
        <fullName evidence="5">N5-glutamine methyltransferase PrmC</fullName>
    </alternativeName>
    <alternativeName>
        <fullName evidence="5">Protein-(glutamine-N5) MTase PrmC</fullName>
    </alternativeName>
    <alternativeName>
        <fullName evidence="5">Protein-glutamine N-methyltransferase PrmC</fullName>
    </alternativeName>
</protein>
<dbReference type="Pfam" id="PF05175">
    <property type="entry name" value="MTS"/>
    <property type="match status" value="1"/>
</dbReference>
<feature type="binding site" evidence="5">
    <location>
        <position position="189"/>
    </location>
    <ligand>
        <name>S-adenosyl-L-methionine</name>
        <dbReference type="ChEBI" id="CHEBI:59789"/>
    </ligand>
</feature>
<comment type="function">
    <text evidence="5">Methylates the class 1 translation termination release factors RF1/PrfA and RF2/PrfB on the glutamine residue of the universally conserved GGQ motif.</text>
</comment>
<keyword evidence="3 5" id="KW-0949">S-adenosyl-L-methionine</keyword>
<organism evidence="8 9">
    <name type="scientific">Zavarzinia aquatilis</name>
    <dbReference type="NCBI Taxonomy" id="2211142"/>
    <lineage>
        <taxon>Bacteria</taxon>
        <taxon>Pseudomonadati</taxon>
        <taxon>Pseudomonadota</taxon>
        <taxon>Alphaproteobacteria</taxon>
        <taxon>Rhodospirillales</taxon>
        <taxon>Zavarziniaceae</taxon>
        <taxon>Zavarzinia</taxon>
    </lineage>
</organism>
<dbReference type="InterPro" id="IPR019874">
    <property type="entry name" value="RF_methyltr_PrmC"/>
</dbReference>
<dbReference type="GO" id="GO:0032259">
    <property type="term" value="P:methylation"/>
    <property type="evidence" value="ECO:0007669"/>
    <property type="project" value="UniProtKB-KW"/>
</dbReference>
<dbReference type="Gene3D" id="1.10.8.10">
    <property type="entry name" value="DNA helicase RuvA subunit, C-terminal domain"/>
    <property type="match status" value="1"/>
</dbReference>
<dbReference type="PANTHER" id="PTHR18895:SF74">
    <property type="entry name" value="MTRF1L RELEASE FACTOR GLUTAMINE METHYLTRANSFERASE"/>
    <property type="match status" value="1"/>
</dbReference>
<evidence type="ECO:0000256" key="4">
    <source>
        <dbReference type="ARBA" id="ARBA00048391"/>
    </source>
</evidence>
<accession>A0A317EHD0</accession>
<dbReference type="HAMAP" id="MF_02126">
    <property type="entry name" value="RF_methyltr_PrmC"/>
    <property type="match status" value="1"/>
</dbReference>
<feature type="domain" description="Release factor glutamine methyltransferase N-terminal" evidence="7">
    <location>
        <begin position="7"/>
        <end position="76"/>
    </location>
</feature>
<dbReference type="SUPFAM" id="SSF53335">
    <property type="entry name" value="S-adenosyl-L-methionine-dependent methyltransferases"/>
    <property type="match status" value="1"/>
</dbReference>
<feature type="domain" description="Methyltransferase small" evidence="6">
    <location>
        <begin position="115"/>
        <end position="218"/>
    </location>
</feature>